<dbReference type="OrthoDB" id="4035871at2759"/>
<proteinExistence type="predicted"/>
<dbReference type="RefSeq" id="XP_003958776.1">
    <property type="nucleotide sequence ID" value="XM_003958727.1"/>
</dbReference>
<dbReference type="InParanoid" id="H2AZ85"/>
<accession>H2AZ85</accession>
<keyword evidence="2" id="KW-1185">Reference proteome</keyword>
<dbReference type="HOGENOM" id="CLU_723751_0_0_1"/>
<organism evidence="1 2">
    <name type="scientific">Kazachstania africana (strain ATCC 22294 / BCRC 22015 / CBS 2517 / CECT 1963 / NBRC 1671 / NRRL Y-8276)</name>
    <name type="common">Yeast</name>
    <name type="synonym">Kluyveromyces africanus</name>
    <dbReference type="NCBI Taxonomy" id="1071382"/>
    <lineage>
        <taxon>Eukaryota</taxon>
        <taxon>Fungi</taxon>
        <taxon>Dikarya</taxon>
        <taxon>Ascomycota</taxon>
        <taxon>Saccharomycotina</taxon>
        <taxon>Saccharomycetes</taxon>
        <taxon>Saccharomycetales</taxon>
        <taxon>Saccharomycetaceae</taxon>
        <taxon>Kazachstania</taxon>
    </lineage>
</organism>
<gene>
    <name evidence="1" type="primary">KAFR0H02320</name>
    <name evidence="1" type="ORF">KAFR_0H02320</name>
</gene>
<protein>
    <submittedName>
        <fullName evidence="1">Uncharacterized protein</fullName>
    </submittedName>
</protein>
<dbReference type="Proteomes" id="UP000005220">
    <property type="component" value="Chromosome 8"/>
</dbReference>
<dbReference type="KEGG" id="kaf:KAFR_0H02320"/>
<dbReference type="AlphaFoldDB" id="H2AZ85"/>
<evidence type="ECO:0000313" key="2">
    <source>
        <dbReference type="Proteomes" id="UP000005220"/>
    </source>
</evidence>
<dbReference type="FunCoup" id="H2AZ85">
    <property type="interactions" value="42"/>
</dbReference>
<evidence type="ECO:0000313" key="1">
    <source>
        <dbReference type="EMBL" id="CCF59641.1"/>
    </source>
</evidence>
<dbReference type="GeneID" id="13887637"/>
<name>H2AZ85_KAZAF</name>
<reference evidence="1 2" key="1">
    <citation type="journal article" date="2011" name="Proc. Natl. Acad. Sci. U.S.A.">
        <title>Evolutionary erosion of yeast sex chromosomes by mating-type switching accidents.</title>
        <authorList>
            <person name="Gordon J.L."/>
            <person name="Armisen D."/>
            <person name="Proux-Wera E."/>
            <person name="Oheigeartaigh S.S."/>
            <person name="Byrne K.P."/>
            <person name="Wolfe K.H."/>
        </authorList>
    </citation>
    <scope>NUCLEOTIDE SEQUENCE [LARGE SCALE GENOMIC DNA]</scope>
    <source>
        <strain evidence="2">ATCC 22294 / BCRC 22015 / CBS 2517 / CECT 1963 / NBRC 1671 / NRRL Y-8276</strain>
    </source>
</reference>
<dbReference type="EMBL" id="HE650828">
    <property type="protein sequence ID" value="CCF59641.1"/>
    <property type="molecule type" value="Genomic_DNA"/>
</dbReference>
<sequence>MMFRVHSYGLARISSLCQTTNIGRFYSKNTSRRLKSDTNSSIEENLRVLFDPDRPRDASVRSFKILLKLSAESKLVIEKYPRYEKLLKTLSTQKVKSQASMSTIARKLYTLAVQRRISDEDIYSALLKVLDEDIINVLIPKVPPTGTTTSTNKTRKPVFDIGLHPENTDYLDVILEQLEKNTVNTNDLYQIISNIIEESNEREGLQPNEKGNTKDINLNSLKNYLHEIDIQNTHKNLFLTEQKKTYDWNRPKEPLHFSGGNILFDSVAKTNVKLPISKLQNKAIDIIFNLPPRFGKNKRKCLLFNLKDQKSSIEKLELNDRSLDIVFQGHLGIINASQIQPEYVKQVINDVEKKGWNAAGFVKNNPEMIIFFHQMKTNLVLN</sequence>